<keyword evidence="6" id="KW-1185">Reference proteome</keyword>
<protein>
    <recommendedName>
        <fullName evidence="7">CCHC-type domain-containing protein</fullName>
    </recommendedName>
</protein>
<dbReference type="PROSITE" id="PS50158">
    <property type="entry name" value="ZF_CCHC"/>
    <property type="match status" value="1"/>
</dbReference>
<dbReference type="PANTHER" id="PTHR46888">
    <property type="entry name" value="ZINC KNUCKLE DOMAINCONTAINING PROTEIN-RELATED"/>
    <property type="match status" value="1"/>
</dbReference>
<dbReference type="Pfam" id="PF00098">
    <property type="entry name" value="zf-CCHC"/>
    <property type="match status" value="1"/>
</dbReference>
<dbReference type="PROSITE" id="PS50804">
    <property type="entry name" value="SCAN_BOX"/>
    <property type="match status" value="1"/>
</dbReference>
<accession>A0ABR0YGP2</accession>
<dbReference type="CDD" id="cd00303">
    <property type="entry name" value="retropepsin_like"/>
    <property type="match status" value="1"/>
</dbReference>
<reference evidence="5 6" key="1">
    <citation type="submission" date="2021-05" db="EMBL/GenBank/DDBJ databases">
        <authorList>
            <person name="Zahm M."/>
            <person name="Klopp C."/>
            <person name="Cabau C."/>
            <person name="Kuhl H."/>
            <person name="Suciu R."/>
            <person name="Ciorpac M."/>
            <person name="Holostenco D."/>
            <person name="Gessner J."/>
            <person name="Wuertz S."/>
            <person name="Hohne C."/>
            <person name="Stock M."/>
            <person name="Gislard M."/>
            <person name="Lluch J."/>
            <person name="Milhes M."/>
            <person name="Lampietro C."/>
            <person name="Lopez Roques C."/>
            <person name="Donnadieu C."/>
            <person name="Du K."/>
            <person name="Schartl M."/>
            <person name="Guiguen Y."/>
        </authorList>
    </citation>
    <scope>NUCLEOTIDE SEQUENCE [LARGE SCALE GENOMIC DNA]</scope>
    <source>
        <strain evidence="5">Hh-F2</strain>
        <tissue evidence="5">Blood</tissue>
    </source>
</reference>
<feature type="compositionally biased region" description="Basic and acidic residues" evidence="2">
    <location>
        <begin position="199"/>
        <end position="211"/>
    </location>
</feature>
<dbReference type="SUPFAM" id="SSF47353">
    <property type="entry name" value="Retrovirus capsid dimerization domain-like"/>
    <property type="match status" value="1"/>
</dbReference>
<evidence type="ECO:0008006" key="7">
    <source>
        <dbReference type="Google" id="ProtNLM"/>
    </source>
</evidence>
<keyword evidence="1" id="KW-0479">Metal-binding</keyword>
<dbReference type="SUPFAM" id="SSF57756">
    <property type="entry name" value="Retrovirus zinc finger-like domains"/>
    <property type="match status" value="1"/>
</dbReference>
<dbReference type="Proteomes" id="UP001369086">
    <property type="component" value="Unassembled WGS sequence"/>
</dbReference>
<dbReference type="InterPro" id="IPR036875">
    <property type="entry name" value="Znf_CCHC_sf"/>
</dbReference>
<dbReference type="InterPro" id="IPR038269">
    <property type="entry name" value="SCAN_sf"/>
</dbReference>
<keyword evidence="1" id="KW-0862">Zinc</keyword>
<dbReference type="EMBL" id="JAHFZB010000031">
    <property type="protein sequence ID" value="KAK6471559.1"/>
    <property type="molecule type" value="Genomic_DNA"/>
</dbReference>
<evidence type="ECO:0000256" key="2">
    <source>
        <dbReference type="SAM" id="MobiDB-lite"/>
    </source>
</evidence>
<sequence length="569" mass="63858">MMAPGSTEATVARMFAVQPKLLKMTTEDDPEAFLVTFERMAEAAAWPKELWALKLAPCLSGEAQAAYRALDTADAQDYQKVKTAILQRLGITEESYRLRFRGYTIPLGTKPRVAAQTLRHFCKRWLKTESRNVEQITDCLVVEQLLQVIPAGVAAWVRRNQPQSLEEAVCLAEAYQDAEVAAAPSEGSSGKRTNTSPKDIQKKVNPKEGNRKPPLWVPRLAPRWVTEKTSPPEEFWQDKPRTSPGPIICFRCREPGHIARQCQQEEIERMEVGVARSIAYGHAGPVSADPFVIPVRVEGQETIALIDSGSTETLVSRDLVPGSKYKKGQADINLLCVHGDIKAYPTVIINIEIGGKSFKVKVGVNPAPPFPVILGKNCERFHQLLKAGTTLVGERGGPLHSTSNFEGENMDEGLFPFREEVIKPPQGERKTRSQKKREGRKFLEKTKNLGRIGESPINLPPLQAVESEDNEDFLNRAIELDRPVFKQAQLEDPNLRYAFEQAMEASEEYWRIFDTKPTPHFLLNNGLLYRVIRGTLQGEHTHQLLVPHSQRNTIMRLAIHICWGGTSRH</sequence>
<dbReference type="PANTHER" id="PTHR46888:SF1">
    <property type="entry name" value="RIBONUCLEASE H"/>
    <property type="match status" value="1"/>
</dbReference>
<dbReference type="Gene3D" id="2.40.70.10">
    <property type="entry name" value="Acid Proteases"/>
    <property type="match status" value="1"/>
</dbReference>
<dbReference type="Gene3D" id="4.10.60.10">
    <property type="entry name" value="Zinc finger, CCHC-type"/>
    <property type="match status" value="1"/>
</dbReference>
<dbReference type="InterPro" id="IPR001969">
    <property type="entry name" value="Aspartic_peptidase_AS"/>
</dbReference>
<feature type="region of interest" description="Disordered" evidence="2">
    <location>
        <begin position="181"/>
        <end position="216"/>
    </location>
</feature>
<comment type="caution">
    <text evidence="5">The sequence shown here is derived from an EMBL/GenBank/DDBJ whole genome shotgun (WGS) entry which is preliminary data.</text>
</comment>
<feature type="domain" description="CCHC-type" evidence="3">
    <location>
        <begin position="249"/>
        <end position="264"/>
    </location>
</feature>
<name>A0ABR0YGP2_HUSHU</name>
<evidence type="ECO:0000256" key="1">
    <source>
        <dbReference type="PROSITE-ProRule" id="PRU00047"/>
    </source>
</evidence>
<evidence type="ECO:0000259" key="4">
    <source>
        <dbReference type="PROSITE" id="PS50804"/>
    </source>
</evidence>
<keyword evidence="1" id="KW-0863">Zinc-finger</keyword>
<evidence type="ECO:0000259" key="3">
    <source>
        <dbReference type="PROSITE" id="PS50158"/>
    </source>
</evidence>
<dbReference type="PROSITE" id="PS00141">
    <property type="entry name" value="ASP_PROTEASE"/>
    <property type="match status" value="1"/>
</dbReference>
<dbReference type="InterPro" id="IPR003309">
    <property type="entry name" value="SCAN_dom"/>
</dbReference>
<dbReference type="Pfam" id="PF02023">
    <property type="entry name" value="SCAN"/>
    <property type="match status" value="1"/>
</dbReference>
<dbReference type="Gene3D" id="1.10.4020.10">
    <property type="entry name" value="DNA breaking-rejoining enzymes"/>
    <property type="match status" value="1"/>
</dbReference>
<dbReference type="SUPFAM" id="SSF50630">
    <property type="entry name" value="Acid proteases"/>
    <property type="match status" value="1"/>
</dbReference>
<dbReference type="SMART" id="SM00343">
    <property type="entry name" value="ZnF_C2HC"/>
    <property type="match status" value="1"/>
</dbReference>
<evidence type="ECO:0000313" key="5">
    <source>
        <dbReference type="EMBL" id="KAK6471559.1"/>
    </source>
</evidence>
<feature type="region of interest" description="Disordered" evidence="2">
    <location>
        <begin position="423"/>
        <end position="443"/>
    </location>
</feature>
<dbReference type="SMART" id="SM00431">
    <property type="entry name" value="SCAN"/>
    <property type="match status" value="1"/>
</dbReference>
<dbReference type="Pfam" id="PF13650">
    <property type="entry name" value="Asp_protease_2"/>
    <property type="match status" value="1"/>
</dbReference>
<dbReference type="InterPro" id="IPR021109">
    <property type="entry name" value="Peptidase_aspartic_dom_sf"/>
</dbReference>
<organism evidence="5 6">
    <name type="scientific">Huso huso</name>
    <name type="common">Beluga</name>
    <name type="synonym">Acipenser huso</name>
    <dbReference type="NCBI Taxonomy" id="61971"/>
    <lineage>
        <taxon>Eukaryota</taxon>
        <taxon>Metazoa</taxon>
        <taxon>Chordata</taxon>
        <taxon>Craniata</taxon>
        <taxon>Vertebrata</taxon>
        <taxon>Euteleostomi</taxon>
        <taxon>Actinopterygii</taxon>
        <taxon>Chondrostei</taxon>
        <taxon>Acipenseriformes</taxon>
        <taxon>Acipenseridae</taxon>
        <taxon>Huso</taxon>
    </lineage>
</organism>
<feature type="domain" description="SCAN box" evidence="4">
    <location>
        <begin position="97"/>
        <end position="176"/>
    </location>
</feature>
<evidence type="ECO:0000313" key="6">
    <source>
        <dbReference type="Proteomes" id="UP001369086"/>
    </source>
</evidence>
<feature type="compositionally biased region" description="Polar residues" evidence="2">
    <location>
        <begin position="186"/>
        <end position="198"/>
    </location>
</feature>
<proteinExistence type="predicted"/>
<dbReference type="InterPro" id="IPR001878">
    <property type="entry name" value="Znf_CCHC"/>
</dbReference>
<gene>
    <name evidence="5" type="ORF">HHUSO_G29469</name>
</gene>